<dbReference type="Proteomes" id="UP000015101">
    <property type="component" value="Unassembled WGS sequence"/>
</dbReference>
<evidence type="ECO:0000313" key="3">
    <source>
        <dbReference type="Proteomes" id="UP000015101"/>
    </source>
</evidence>
<gene>
    <name evidence="2" type="primary">20206134</name>
    <name evidence="1" type="ORF">HELRODRAFT_177224</name>
</gene>
<evidence type="ECO:0000313" key="2">
    <source>
        <dbReference type="EnsemblMetazoa" id="HelroP177224"/>
    </source>
</evidence>
<dbReference type="HOGENOM" id="CLU_1620840_0_0_1"/>
<name>T1FBD5_HELRO</name>
<protein>
    <submittedName>
        <fullName evidence="1 2">Uncharacterized protein</fullName>
    </submittedName>
</protein>
<dbReference type="RefSeq" id="XP_009023669.1">
    <property type="nucleotide sequence ID" value="XM_009025421.1"/>
</dbReference>
<dbReference type="EMBL" id="AMQM01005974">
    <property type="status" value="NOT_ANNOTATED_CDS"/>
    <property type="molecule type" value="Genomic_DNA"/>
</dbReference>
<keyword evidence="3" id="KW-1185">Reference proteome</keyword>
<organism evidence="2 3">
    <name type="scientific">Helobdella robusta</name>
    <name type="common">Californian leech</name>
    <dbReference type="NCBI Taxonomy" id="6412"/>
    <lineage>
        <taxon>Eukaryota</taxon>
        <taxon>Metazoa</taxon>
        <taxon>Spiralia</taxon>
        <taxon>Lophotrochozoa</taxon>
        <taxon>Annelida</taxon>
        <taxon>Clitellata</taxon>
        <taxon>Hirudinea</taxon>
        <taxon>Rhynchobdellida</taxon>
        <taxon>Glossiphoniidae</taxon>
        <taxon>Helobdella</taxon>
    </lineage>
</organism>
<reference evidence="2" key="3">
    <citation type="submission" date="2015-06" db="UniProtKB">
        <authorList>
            <consortium name="EnsemblMetazoa"/>
        </authorList>
    </citation>
    <scope>IDENTIFICATION</scope>
</reference>
<dbReference type="GeneID" id="20206134"/>
<dbReference type="CTD" id="20206134"/>
<reference evidence="1 3" key="2">
    <citation type="journal article" date="2013" name="Nature">
        <title>Insights into bilaterian evolution from three spiralian genomes.</title>
        <authorList>
            <person name="Simakov O."/>
            <person name="Marletaz F."/>
            <person name="Cho S.J."/>
            <person name="Edsinger-Gonzales E."/>
            <person name="Havlak P."/>
            <person name="Hellsten U."/>
            <person name="Kuo D.H."/>
            <person name="Larsson T."/>
            <person name="Lv J."/>
            <person name="Arendt D."/>
            <person name="Savage R."/>
            <person name="Osoegawa K."/>
            <person name="de Jong P."/>
            <person name="Grimwood J."/>
            <person name="Chapman J.A."/>
            <person name="Shapiro H."/>
            <person name="Aerts A."/>
            <person name="Otillar R.P."/>
            <person name="Terry A.Y."/>
            <person name="Boore J.L."/>
            <person name="Grigoriev I.V."/>
            <person name="Lindberg D.R."/>
            <person name="Seaver E.C."/>
            <person name="Weisblat D.A."/>
            <person name="Putnam N.H."/>
            <person name="Rokhsar D.S."/>
        </authorList>
    </citation>
    <scope>NUCLEOTIDE SEQUENCE</scope>
</reference>
<dbReference type="EMBL" id="KB097182">
    <property type="protein sequence ID" value="ESN98337.1"/>
    <property type="molecule type" value="Genomic_DNA"/>
</dbReference>
<dbReference type="EnsemblMetazoa" id="HelroT177224">
    <property type="protein sequence ID" value="HelroP177224"/>
    <property type="gene ID" value="HelroG177224"/>
</dbReference>
<proteinExistence type="predicted"/>
<dbReference type="KEGG" id="hro:HELRODRAFT_177224"/>
<reference evidence="3" key="1">
    <citation type="submission" date="2012-12" db="EMBL/GenBank/DDBJ databases">
        <authorList>
            <person name="Hellsten U."/>
            <person name="Grimwood J."/>
            <person name="Chapman J.A."/>
            <person name="Shapiro H."/>
            <person name="Aerts A."/>
            <person name="Otillar R.P."/>
            <person name="Terry A.Y."/>
            <person name="Boore J.L."/>
            <person name="Simakov O."/>
            <person name="Marletaz F."/>
            <person name="Cho S.-J."/>
            <person name="Edsinger-Gonzales E."/>
            <person name="Havlak P."/>
            <person name="Kuo D.-H."/>
            <person name="Larsson T."/>
            <person name="Lv J."/>
            <person name="Arendt D."/>
            <person name="Savage R."/>
            <person name="Osoegawa K."/>
            <person name="de Jong P."/>
            <person name="Lindberg D.R."/>
            <person name="Seaver E.C."/>
            <person name="Weisblat D.A."/>
            <person name="Putnam N.H."/>
            <person name="Grigoriev I.V."/>
            <person name="Rokhsar D.S."/>
        </authorList>
    </citation>
    <scope>NUCLEOTIDE SEQUENCE</scope>
</reference>
<accession>T1FBD5</accession>
<sequence length="164" mass="19147">MQEDNTSYLFTSDRQGSLCILTRKHLHEKEREQAPYSCAIAYELYYRAYYIIITKIFKGYTCVQCQQLQQLHLDLDGLSADATKLIIWEKNCGDQRLDMHVSDTLARKVLVAERRQPNKSDKLFHFTLLIRHGILKNNIHYCDCFNSDGQSIPRKYADTTSAVY</sequence>
<dbReference type="InParanoid" id="T1FBD5"/>
<dbReference type="AlphaFoldDB" id="T1FBD5"/>
<evidence type="ECO:0000313" key="1">
    <source>
        <dbReference type="EMBL" id="ESN98337.1"/>
    </source>
</evidence>